<protein>
    <submittedName>
        <fullName evidence="1">Uncharacterized protein</fullName>
    </submittedName>
</protein>
<name>A0A6B9XQD2_PICSI</name>
<geneLocation type="mitochondrion" evidence="1"/>
<reference evidence="1" key="1">
    <citation type="submission" date="2019-03" db="EMBL/GenBank/DDBJ databases">
        <title>Largest Complete Mitochondrial Genome of a Gymnosperm, Sitka Spruce (Picea sitchensis), Indicates Complex Physical Structure.</title>
        <authorList>
            <person name="Jackman S.D."/>
            <person name="Coombe L."/>
            <person name="Warren R."/>
            <person name="Kirk H."/>
            <person name="Trinh E."/>
            <person name="McLeod T."/>
            <person name="Pleasance S."/>
            <person name="Pandoh P."/>
            <person name="Zhao Y."/>
            <person name="Coope R."/>
            <person name="Bousquet J."/>
            <person name="Bohlmann J.C."/>
            <person name="Jones S.J.M."/>
            <person name="Birol I."/>
        </authorList>
    </citation>
    <scope>NUCLEOTIDE SEQUENCE</scope>
    <source>
        <strain evidence="1">Q903</strain>
    </source>
</reference>
<dbReference type="AlphaFoldDB" id="A0A6B9XQD2"/>
<proteinExistence type="predicted"/>
<gene>
    <name evidence="1" type="primary">orf03794</name>
    <name evidence="1" type="ORF">Q903MT_gene3771</name>
</gene>
<accession>A0A6B9XQD2</accession>
<sequence length="54" mass="5793">MVNRNQISPGAGKGSSAELLQKVFPGMQRIRVNQSIQLGPFMPIPRSILGSPST</sequence>
<keyword evidence="1" id="KW-0496">Mitochondrion</keyword>
<dbReference type="EMBL" id="MK697699">
    <property type="protein sequence ID" value="QHR89749.1"/>
    <property type="molecule type" value="Genomic_DNA"/>
</dbReference>
<evidence type="ECO:0000313" key="1">
    <source>
        <dbReference type="EMBL" id="QHR89749.1"/>
    </source>
</evidence>
<organism evidence="1">
    <name type="scientific">Picea sitchensis</name>
    <name type="common">Sitka spruce</name>
    <name type="synonym">Pinus sitchensis</name>
    <dbReference type="NCBI Taxonomy" id="3332"/>
    <lineage>
        <taxon>Eukaryota</taxon>
        <taxon>Viridiplantae</taxon>
        <taxon>Streptophyta</taxon>
        <taxon>Embryophyta</taxon>
        <taxon>Tracheophyta</taxon>
        <taxon>Spermatophyta</taxon>
        <taxon>Pinopsida</taxon>
        <taxon>Pinidae</taxon>
        <taxon>Conifers I</taxon>
        <taxon>Pinales</taxon>
        <taxon>Pinaceae</taxon>
        <taxon>Picea</taxon>
    </lineage>
</organism>